<sequence length="57" mass="6547">MISARLVMPRFAAMFLKECQGNNACIKGNRRRISFDSNEAQLNYYEAQFSKSKPSNI</sequence>
<accession>A0A178VVM3</accession>
<proteinExistence type="predicted"/>
<gene>
    <name evidence="1" type="ordered locus">AXX17_At2g07100</name>
</gene>
<reference evidence="2" key="1">
    <citation type="journal article" date="2016" name="Proc. Natl. Acad. Sci. U.S.A.">
        <title>Chromosome-level assembly of Arabidopsis thaliana Ler reveals the extent of translocation and inversion polymorphisms.</title>
        <authorList>
            <person name="Zapata L."/>
            <person name="Ding J."/>
            <person name="Willing E.M."/>
            <person name="Hartwig B."/>
            <person name="Bezdan D."/>
            <person name="Jiao W.B."/>
            <person name="Patel V."/>
            <person name="Velikkakam James G."/>
            <person name="Koornneef M."/>
            <person name="Ossowski S."/>
            <person name="Schneeberger K."/>
        </authorList>
    </citation>
    <scope>NUCLEOTIDE SEQUENCE [LARGE SCALE GENOMIC DNA]</scope>
    <source>
        <strain evidence="2">cv. Landsberg erecta</strain>
    </source>
</reference>
<organism evidence="1 2">
    <name type="scientific">Arabidopsis thaliana</name>
    <name type="common">Mouse-ear cress</name>
    <dbReference type="NCBI Taxonomy" id="3702"/>
    <lineage>
        <taxon>Eukaryota</taxon>
        <taxon>Viridiplantae</taxon>
        <taxon>Streptophyta</taxon>
        <taxon>Embryophyta</taxon>
        <taxon>Tracheophyta</taxon>
        <taxon>Spermatophyta</taxon>
        <taxon>Magnoliopsida</taxon>
        <taxon>eudicotyledons</taxon>
        <taxon>Gunneridae</taxon>
        <taxon>Pentapetalae</taxon>
        <taxon>rosids</taxon>
        <taxon>malvids</taxon>
        <taxon>Brassicales</taxon>
        <taxon>Brassicaceae</taxon>
        <taxon>Camelineae</taxon>
        <taxon>Arabidopsis</taxon>
    </lineage>
</organism>
<dbReference type="EMBL" id="LUHQ01000002">
    <property type="protein sequence ID" value="OAP09884.1"/>
    <property type="molecule type" value="Genomic_DNA"/>
</dbReference>
<evidence type="ECO:0000313" key="1">
    <source>
        <dbReference type="EMBL" id="OAP09884.1"/>
    </source>
</evidence>
<comment type="caution">
    <text evidence="1">The sequence shown here is derived from an EMBL/GenBank/DDBJ whole genome shotgun (WGS) entry which is preliminary data.</text>
</comment>
<dbReference type="AlphaFoldDB" id="A0A178VVM3"/>
<dbReference type="Proteomes" id="UP000078284">
    <property type="component" value="Chromosome 2"/>
</dbReference>
<name>A0A178VVM3_ARATH</name>
<protein>
    <submittedName>
        <fullName evidence="1">Uncharacterized protein</fullName>
    </submittedName>
</protein>
<evidence type="ECO:0000313" key="2">
    <source>
        <dbReference type="Proteomes" id="UP000078284"/>
    </source>
</evidence>